<evidence type="ECO:0000256" key="1">
    <source>
        <dbReference type="SAM" id="SignalP"/>
    </source>
</evidence>
<gene>
    <name evidence="2" type="ORF">GTH32_12525</name>
</gene>
<keyword evidence="3" id="KW-1185">Reference proteome</keyword>
<sequence length="110" mass="11793">MKKTLSAVVLCCTLISGSALAHGDHGVISGQKAISIAAKSVTQMTFKDFGFEVGKLDESWKDLTPEKFSVVSVEEEFYVVSASNSDAAKQVFFKIANNGQVLGVKAKNDF</sequence>
<keyword evidence="1" id="KW-0732">Signal</keyword>
<evidence type="ECO:0000313" key="3">
    <source>
        <dbReference type="Proteomes" id="UP000470213"/>
    </source>
</evidence>
<evidence type="ECO:0000313" key="2">
    <source>
        <dbReference type="EMBL" id="NDV92000.1"/>
    </source>
</evidence>
<proteinExistence type="predicted"/>
<feature type="chain" id="PRO_5031267594" description="PepSY domain-containing protein" evidence="1">
    <location>
        <begin position="22"/>
        <end position="110"/>
    </location>
</feature>
<name>A0A7X5LM96_9ALTE</name>
<dbReference type="Proteomes" id="UP000470213">
    <property type="component" value="Unassembled WGS sequence"/>
</dbReference>
<comment type="caution">
    <text evidence="2">The sequence shown here is derived from an EMBL/GenBank/DDBJ whole genome shotgun (WGS) entry which is preliminary data.</text>
</comment>
<reference evidence="2 3" key="1">
    <citation type="submission" date="2020-01" db="EMBL/GenBank/DDBJ databases">
        <authorList>
            <person name="Chen J."/>
            <person name="Zhu S."/>
            <person name="Yang J."/>
        </authorList>
    </citation>
    <scope>NUCLEOTIDE SEQUENCE [LARGE SCALE GENOMIC DNA]</scope>
    <source>
        <strain evidence="2 3">345S023</strain>
    </source>
</reference>
<dbReference type="InterPro" id="IPR045503">
    <property type="entry name" value="DUF6488"/>
</dbReference>
<feature type="signal peptide" evidence="1">
    <location>
        <begin position="1"/>
        <end position="21"/>
    </location>
</feature>
<dbReference type="Pfam" id="PF20098">
    <property type="entry name" value="DUF6488"/>
    <property type="match status" value="1"/>
</dbReference>
<dbReference type="AlphaFoldDB" id="A0A7X5LM96"/>
<accession>A0A7X5LM96</accession>
<evidence type="ECO:0008006" key="4">
    <source>
        <dbReference type="Google" id="ProtNLM"/>
    </source>
</evidence>
<protein>
    <recommendedName>
        <fullName evidence="4">PepSY domain-containing protein</fullName>
    </recommendedName>
</protein>
<dbReference type="EMBL" id="JAAAWN010000016">
    <property type="protein sequence ID" value="NDV92000.1"/>
    <property type="molecule type" value="Genomic_DNA"/>
</dbReference>
<organism evidence="2 3">
    <name type="scientific">Alteromonas profundi</name>
    <dbReference type="NCBI Taxonomy" id="2696062"/>
    <lineage>
        <taxon>Bacteria</taxon>
        <taxon>Pseudomonadati</taxon>
        <taxon>Pseudomonadota</taxon>
        <taxon>Gammaproteobacteria</taxon>
        <taxon>Alteromonadales</taxon>
        <taxon>Alteromonadaceae</taxon>
        <taxon>Alteromonas/Salinimonas group</taxon>
        <taxon>Alteromonas</taxon>
    </lineage>
</organism>